<keyword evidence="7" id="KW-0276">Fatty acid metabolism</keyword>
<keyword evidence="4" id="KW-0813">Transport</keyword>
<dbReference type="OrthoDB" id="240216at2759"/>
<evidence type="ECO:0000256" key="18">
    <source>
        <dbReference type="PIRSR" id="PIRSR600542-1"/>
    </source>
</evidence>
<dbReference type="InterPro" id="IPR023213">
    <property type="entry name" value="CAT-like_dom_sf"/>
</dbReference>
<dbReference type="EMBL" id="CAJVRL010000043">
    <property type="protein sequence ID" value="CAG8951434.1"/>
    <property type="molecule type" value="Genomic_DNA"/>
</dbReference>
<evidence type="ECO:0000256" key="4">
    <source>
        <dbReference type="ARBA" id="ARBA00022448"/>
    </source>
</evidence>
<dbReference type="EC" id="2.3.1.7" evidence="16"/>
<evidence type="ECO:0000256" key="19">
    <source>
        <dbReference type="RuleBase" id="RU003801"/>
    </source>
</evidence>
<name>A0A9N9KPC5_9HELO</name>
<dbReference type="AlphaFoldDB" id="A0A9N9KPC5"/>
<dbReference type="PANTHER" id="PTHR22589:SF103">
    <property type="entry name" value="CARNITINE O-ACETYL-TRANSFERASE, ISOFORM A-RELATED"/>
    <property type="match status" value="1"/>
</dbReference>
<keyword evidence="22" id="KW-1185">Reference proteome</keyword>
<comment type="similarity">
    <text evidence="3 19">Belongs to the carnitine/choline acetyltransferase family.</text>
</comment>
<comment type="caution">
    <text evidence="21">The sequence shown here is derived from an EMBL/GenBank/DDBJ whole genome shotgun (WGS) entry which is preliminary data.</text>
</comment>
<comment type="catalytic activity">
    <reaction evidence="14">
        <text>(R)-carnitine + acetyl-CoA = O-acetyl-(R)-carnitine + CoA</text>
        <dbReference type="Rhea" id="RHEA:21136"/>
        <dbReference type="ChEBI" id="CHEBI:16347"/>
        <dbReference type="ChEBI" id="CHEBI:57287"/>
        <dbReference type="ChEBI" id="CHEBI:57288"/>
        <dbReference type="ChEBI" id="CHEBI:57589"/>
        <dbReference type="EC" id="2.3.1.7"/>
    </reaction>
</comment>
<evidence type="ECO:0000256" key="1">
    <source>
        <dbReference type="ARBA" id="ARBA00004275"/>
    </source>
</evidence>
<dbReference type="PROSITE" id="PS00439">
    <property type="entry name" value="ACYLTRANSF_C_1"/>
    <property type="match status" value="1"/>
</dbReference>
<dbReference type="Proteomes" id="UP000696280">
    <property type="component" value="Unassembled WGS sequence"/>
</dbReference>
<dbReference type="InterPro" id="IPR039551">
    <property type="entry name" value="Cho/carn_acyl_trans"/>
</dbReference>
<keyword evidence="13 19" id="KW-0012">Acyltransferase</keyword>
<dbReference type="GO" id="GO:0006631">
    <property type="term" value="P:fatty acid metabolic process"/>
    <property type="evidence" value="ECO:0007669"/>
    <property type="project" value="UniProtKB-KW"/>
</dbReference>
<keyword evidence="12" id="KW-0576">Peroxisome</keyword>
<evidence type="ECO:0000256" key="13">
    <source>
        <dbReference type="ARBA" id="ARBA00023315"/>
    </source>
</evidence>
<keyword evidence="9" id="KW-0443">Lipid metabolism</keyword>
<evidence type="ECO:0000256" key="14">
    <source>
        <dbReference type="ARBA" id="ARBA00052702"/>
    </source>
</evidence>
<reference evidence="21" key="1">
    <citation type="submission" date="2021-07" db="EMBL/GenBank/DDBJ databases">
        <authorList>
            <person name="Durling M."/>
        </authorList>
    </citation>
    <scope>NUCLEOTIDE SEQUENCE</scope>
</reference>
<dbReference type="InterPro" id="IPR042231">
    <property type="entry name" value="Cho/carn_acyl_trans_2"/>
</dbReference>
<dbReference type="GO" id="GO:0005743">
    <property type="term" value="C:mitochondrial inner membrane"/>
    <property type="evidence" value="ECO:0007669"/>
    <property type="project" value="UniProtKB-SubCell"/>
</dbReference>
<evidence type="ECO:0000313" key="21">
    <source>
        <dbReference type="EMBL" id="CAG8951434.1"/>
    </source>
</evidence>
<evidence type="ECO:0000256" key="9">
    <source>
        <dbReference type="ARBA" id="ARBA00023098"/>
    </source>
</evidence>
<keyword evidence="10" id="KW-0496">Mitochondrion</keyword>
<dbReference type="Gene3D" id="3.30.559.70">
    <property type="entry name" value="Choline/Carnitine o-acyltransferase, domain 2"/>
    <property type="match status" value="1"/>
</dbReference>
<evidence type="ECO:0000256" key="7">
    <source>
        <dbReference type="ARBA" id="ARBA00022832"/>
    </source>
</evidence>
<organism evidence="21 22">
    <name type="scientific">Hymenoscyphus fraxineus</name>
    <dbReference type="NCBI Taxonomy" id="746836"/>
    <lineage>
        <taxon>Eukaryota</taxon>
        <taxon>Fungi</taxon>
        <taxon>Dikarya</taxon>
        <taxon>Ascomycota</taxon>
        <taxon>Pezizomycotina</taxon>
        <taxon>Leotiomycetes</taxon>
        <taxon>Helotiales</taxon>
        <taxon>Helotiaceae</taxon>
        <taxon>Hymenoscyphus</taxon>
    </lineage>
</organism>
<keyword evidence="8" id="KW-0809">Transit peptide</keyword>
<keyword evidence="11" id="KW-0472">Membrane</keyword>
<evidence type="ECO:0000256" key="10">
    <source>
        <dbReference type="ARBA" id="ARBA00023128"/>
    </source>
</evidence>
<dbReference type="GO" id="GO:0004092">
    <property type="term" value="F:carnitine O-acetyltransferase activity"/>
    <property type="evidence" value="ECO:0007669"/>
    <property type="project" value="UniProtKB-EC"/>
</dbReference>
<dbReference type="GO" id="GO:0005777">
    <property type="term" value="C:peroxisome"/>
    <property type="evidence" value="ECO:0007669"/>
    <property type="project" value="UniProtKB-SubCell"/>
</dbReference>
<evidence type="ECO:0000259" key="20">
    <source>
        <dbReference type="Pfam" id="PF00755"/>
    </source>
</evidence>
<feature type="active site" description="Proton acceptor" evidence="18">
    <location>
        <position position="357"/>
    </location>
</feature>
<evidence type="ECO:0000256" key="15">
    <source>
        <dbReference type="ARBA" id="ARBA00053195"/>
    </source>
</evidence>
<dbReference type="Pfam" id="PF00755">
    <property type="entry name" value="Carn_acyltransf"/>
    <property type="match status" value="1"/>
</dbReference>
<evidence type="ECO:0000256" key="11">
    <source>
        <dbReference type="ARBA" id="ARBA00023136"/>
    </source>
</evidence>
<evidence type="ECO:0000256" key="12">
    <source>
        <dbReference type="ARBA" id="ARBA00023140"/>
    </source>
</evidence>
<keyword evidence="5 19" id="KW-0808">Transferase</keyword>
<dbReference type="PANTHER" id="PTHR22589">
    <property type="entry name" value="CARNITINE O-ACYLTRANSFERASE"/>
    <property type="match status" value="1"/>
</dbReference>
<dbReference type="GO" id="GO:0009437">
    <property type="term" value="P:carnitine metabolic process"/>
    <property type="evidence" value="ECO:0007669"/>
    <property type="project" value="TreeGrafter"/>
</dbReference>
<keyword evidence="6" id="KW-0999">Mitochondrion inner membrane</keyword>
<dbReference type="FunFam" id="3.30.559.70:FF:000007">
    <property type="entry name" value="Carnitine O-acetyltransferase, mitochondrial"/>
    <property type="match status" value="1"/>
</dbReference>
<evidence type="ECO:0000256" key="2">
    <source>
        <dbReference type="ARBA" id="ARBA00004443"/>
    </source>
</evidence>
<evidence type="ECO:0000256" key="8">
    <source>
        <dbReference type="ARBA" id="ARBA00022946"/>
    </source>
</evidence>
<evidence type="ECO:0000313" key="22">
    <source>
        <dbReference type="Proteomes" id="UP000696280"/>
    </source>
</evidence>
<accession>A0A9N9KPC5</accession>
<sequence length="641" mass="72426">MLKVLAKGRSQSQVLRSSSSFQLGIRNSGLGMAPTNVRKSSSLPGAYKEDLSKGPMLRFEDSLPKLPVPTLEETAARYLKSVHPLLSPKELESTTKAVQDFVKPGGVGSKLQEKLLARREDPKHKNWLYEWWNDAAYLTYRDPVVPYVSYFYSHRDDRRRRDPSKRAAAITTAALEFKKQVDLGTLEPEYMKKLPISMESYQWMFNACRVPAKPADYPITYSPAENKHILVIRKNQFFKVLHEVDGKQLNTSELEQQFKRIYEKAEKAPAVGALTSENRDIWTDAREVLLKAHSSNAAALKTIESASFVVCLDDASPVTLEERAHQYWHGDGANRWYDKPLQFIINDNGTSGFMGEHSMMDGTPTHRLNDYVNEVIFTNKLDFSDPSIRSNLPEPTPIKFHVTKEVTAEIERATKDFTEVIGAHELRVQAYQGYGKGLIKKFKCSPDAYVQMIIQLAYFKMYGKNRPTYESAATRRFQQGRTETCRTVSDDSVAFCKAISDANTQPEETVALFRKAINAHVEYISAASDGKGVDRHLFGLKKLLTPGEEVPAIYKDPAFGYSSKWFISSSQLSSEYFNGYGWSQVVDDGWGIAYMINENSIQFNVVSKGLGSERMSFYLNEAAGDMRDLLMPTLESAKAKL</sequence>
<comment type="subcellular location">
    <subcellularLocation>
        <location evidence="2">Mitochondrion inner membrane</location>
        <topology evidence="2">Peripheral membrane protein</topology>
        <orientation evidence="2">Matrix side</orientation>
    </subcellularLocation>
    <subcellularLocation>
        <location evidence="1">Peroxisome</location>
    </subcellularLocation>
</comment>
<dbReference type="PROSITE" id="PS00440">
    <property type="entry name" value="ACYLTRANSF_C_2"/>
    <property type="match status" value="1"/>
</dbReference>
<evidence type="ECO:0000256" key="17">
    <source>
        <dbReference type="ARBA" id="ARBA00073438"/>
    </source>
</evidence>
<evidence type="ECO:0000256" key="16">
    <source>
        <dbReference type="ARBA" id="ARBA00066910"/>
    </source>
</evidence>
<gene>
    <name evidence="21" type="ORF">HYFRA_00007350</name>
</gene>
<evidence type="ECO:0000256" key="6">
    <source>
        <dbReference type="ARBA" id="ARBA00022792"/>
    </source>
</evidence>
<proteinExistence type="inferred from homology"/>
<dbReference type="InterPro" id="IPR000542">
    <property type="entry name" value="Carn_acyl_trans"/>
</dbReference>
<feature type="domain" description="Choline/carnitine acyltransferase" evidence="20">
    <location>
        <begin position="66"/>
        <end position="616"/>
    </location>
</feature>
<dbReference type="Gene3D" id="3.30.559.10">
    <property type="entry name" value="Chloramphenicol acetyltransferase-like domain"/>
    <property type="match status" value="1"/>
</dbReference>
<comment type="function">
    <text evidence="15">Carnitine acetylase is specific for short chain fatty acids. Carnitine acetylase seems to affect the flux through the pyruvate dehydrogenase complex. It may be involved as well in the transport of acetyl-CoA into mitochondria.</text>
</comment>
<evidence type="ECO:0000256" key="5">
    <source>
        <dbReference type="ARBA" id="ARBA00022679"/>
    </source>
</evidence>
<dbReference type="SUPFAM" id="SSF52777">
    <property type="entry name" value="CoA-dependent acyltransferases"/>
    <property type="match status" value="2"/>
</dbReference>
<evidence type="ECO:0000256" key="3">
    <source>
        <dbReference type="ARBA" id="ARBA00005232"/>
    </source>
</evidence>
<protein>
    <recommendedName>
        <fullName evidence="17">Carnitine O-acetyltransferase, mitochondrial</fullName>
        <ecNumber evidence="16">2.3.1.7</ecNumber>
    </recommendedName>
</protein>